<dbReference type="CDD" id="cd01748">
    <property type="entry name" value="GATase1_IGP_Synthase"/>
    <property type="match status" value="1"/>
</dbReference>
<feature type="active site" evidence="13">
    <location>
        <position position="213"/>
    </location>
</feature>
<evidence type="ECO:0000259" key="14">
    <source>
        <dbReference type="Pfam" id="PF00117"/>
    </source>
</evidence>
<comment type="catalytic activity">
    <reaction evidence="11 13">
        <text>5-[(5-phospho-1-deoxy-D-ribulos-1-ylimino)methylamino]-1-(5-phospho-beta-D-ribosyl)imidazole-4-carboxamide + L-glutamine = D-erythro-1-(imidazol-4-yl)glycerol 3-phosphate + 5-amino-1-(5-phospho-beta-D-ribosyl)imidazole-4-carboxamide + L-glutamate + H(+)</text>
        <dbReference type="Rhea" id="RHEA:24793"/>
        <dbReference type="ChEBI" id="CHEBI:15378"/>
        <dbReference type="ChEBI" id="CHEBI:29985"/>
        <dbReference type="ChEBI" id="CHEBI:58278"/>
        <dbReference type="ChEBI" id="CHEBI:58359"/>
        <dbReference type="ChEBI" id="CHEBI:58475"/>
        <dbReference type="ChEBI" id="CHEBI:58525"/>
        <dbReference type="EC" id="4.3.2.10"/>
    </reaction>
</comment>
<feature type="active site" evidence="13">
    <location>
        <position position="215"/>
    </location>
</feature>
<dbReference type="NCBIfam" id="TIGR01855">
    <property type="entry name" value="IMP_synth_hisH"/>
    <property type="match status" value="1"/>
</dbReference>
<evidence type="ECO:0000256" key="8">
    <source>
        <dbReference type="ARBA" id="ARBA00023102"/>
    </source>
</evidence>
<evidence type="ECO:0000256" key="6">
    <source>
        <dbReference type="ARBA" id="ARBA00022801"/>
    </source>
</evidence>
<evidence type="ECO:0000313" key="15">
    <source>
        <dbReference type="EMBL" id="CAG7598073.1"/>
    </source>
</evidence>
<evidence type="ECO:0000256" key="3">
    <source>
        <dbReference type="ARBA" id="ARBA00011152"/>
    </source>
</evidence>
<comment type="subcellular location">
    <subcellularLocation>
        <location evidence="1 13">Cytoplasm</location>
    </subcellularLocation>
</comment>
<evidence type="ECO:0000256" key="12">
    <source>
        <dbReference type="ARBA" id="ARBA00049534"/>
    </source>
</evidence>
<comment type="pathway">
    <text evidence="2 13">Amino-acid biosynthesis; L-histidine biosynthesis; L-histidine from 5-phospho-alpha-D-ribose 1-diphosphate: step 5/9.</text>
</comment>
<keyword evidence="8 13" id="KW-0368">Histidine biosynthesis</keyword>
<feature type="domain" description="Glutamine amidotransferase" evidence="14">
    <location>
        <begin position="29"/>
        <end position="228"/>
    </location>
</feature>
<keyword evidence="4 13" id="KW-0963">Cytoplasm</keyword>
<dbReference type="EMBL" id="CAJVAP010000002">
    <property type="protein sequence ID" value="CAG7598073.1"/>
    <property type="molecule type" value="Genomic_DNA"/>
</dbReference>
<feature type="active site" description="Nucleophile" evidence="13">
    <location>
        <position position="105"/>
    </location>
</feature>
<dbReference type="HAMAP" id="MF_00278">
    <property type="entry name" value="HisH"/>
    <property type="match status" value="1"/>
</dbReference>
<dbReference type="InterPro" id="IPR017926">
    <property type="entry name" value="GATASE"/>
</dbReference>
<dbReference type="PANTHER" id="PTHR42701:SF1">
    <property type="entry name" value="IMIDAZOLE GLYCEROL PHOSPHATE SYNTHASE SUBUNIT HISH"/>
    <property type="match status" value="1"/>
</dbReference>
<dbReference type="GO" id="GO:0016829">
    <property type="term" value="F:lyase activity"/>
    <property type="evidence" value="ECO:0007669"/>
    <property type="project" value="UniProtKB-KW"/>
</dbReference>
<dbReference type="PROSITE" id="PS51273">
    <property type="entry name" value="GATASE_TYPE_1"/>
    <property type="match status" value="1"/>
</dbReference>
<dbReference type="GO" id="GO:0004359">
    <property type="term" value="F:glutaminase activity"/>
    <property type="evidence" value="ECO:0007669"/>
    <property type="project" value="UniProtKB-EC"/>
</dbReference>
<keyword evidence="5 13" id="KW-0028">Amino-acid biosynthesis</keyword>
<evidence type="ECO:0000256" key="10">
    <source>
        <dbReference type="ARBA" id="ARBA00025299"/>
    </source>
</evidence>
<dbReference type="InterPro" id="IPR010139">
    <property type="entry name" value="Imidazole-glycPsynth_HisH"/>
</dbReference>
<dbReference type="GO" id="GO:0005737">
    <property type="term" value="C:cytoplasm"/>
    <property type="evidence" value="ECO:0007669"/>
    <property type="project" value="UniProtKB-SubCell"/>
</dbReference>
<keyword evidence="9 13" id="KW-0456">Lyase</keyword>
<dbReference type="PANTHER" id="PTHR42701">
    <property type="entry name" value="IMIDAZOLE GLYCEROL PHOSPHATE SYNTHASE SUBUNIT HISH"/>
    <property type="match status" value="1"/>
</dbReference>
<evidence type="ECO:0000256" key="13">
    <source>
        <dbReference type="HAMAP-Rule" id="MF_00278"/>
    </source>
</evidence>
<evidence type="ECO:0000256" key="5">
    <source>
        <dbReference type="ARBA" id="ARBA00022605"/>
    </source>
</evidence>
<comment type="function">
    <text evidence="10 13">IGPS catalyzes the conversion of PRFAR and glutamine to IGP, AICAR and glutamate. The HisH subunit catalyzes the hydrolysis of glutamine to glutamate and ammonia as part of the synthesis of IGP and AICAR. The resulting ammonia molecule is channeled to the active site of HisF.</text>
</comment>
<comment type="subunit">
    <text evidence="3 13">Heterodimer of HisH and HisF.</text>
</comment>
<accession>A0A916NUJ2</accession>
<dbReference type="FunFam" id="3.40.50.880:FF:000056">
    <property type="entry name" value="Imidazole glycerol phosphate synthase subunit HisH"/>
    <property type="match status" value="1"/>
</dbReference>
<proteinExistence type="inferred from homology"/>
<keyword evidence="6 13" id="KW-0378">Hydrolase</keyword>
<dbReference type="Proteomes" id="UP000693892">
    <property type="component" value="Unassembled WGS sequence"/>
</dbReference>
<evidence type="ECO:0000256" key="4">
    <source>
        <dbReference type="ARBA" id="ARBA00022490"/>
    </source>
</evidence>
<organism evidence="15 16">
    <name type="scientific">Leucobacter soli</name>
    <dbReference type="NCBI Taxonomy" id="2812850"/>
    <lineage>
        <taxon>Bacteria</taxon>
        <taxon>Bacillati</taxon>
        <taxon>Actinomycetota</taxon>
        <taxon>Actinomycetes</taxon>
        <taxon>Micrococcales</taxon>
        <taxon>Microbacteriaceae</taxon>
        <taxon>Leucobacter</taxon>
    </lineage>
</organism>
<name>A0A916NUJ2_9MICO</name>
<evidence type="ECO:0000313" key="16">
    <source>
        <dbReference type="Proteomes" id="UP000693892"/>
    </source>
</evidence>
<dbReference type="GO" id="GO:0000107">
    <property type="term" value="F:imidazoleglycerol-phosphate synthase activity"/>
    <property type="evidence" value="ECO:0007669"/>
    <property type="project" value="UniProtKB-UniRule"/>
</dbReference>
<dbReference type="Pfam" id="PF00117">
    <property type="entry name" value="GATase"/>
    <property type="match status" value="1"/>
</dbReference>
<keyword evidence="16" id="KW-1185">Reference proteome</keyword>
<sequence>MTAATQPDAAPLTSTSSPTTDTAARKAVVVLDYGSGNVHSAVKALESAGAEVELTRDPDAVLAADGLLVPGVGAFDAVMRQLTAVRGDELIDRRLAGGRPVLGICVGQQVLFERGVERGAETEGLGQWPGIVRELHADRLPHMGWNTVDAPEDSVLFRGIEHERFYFVHSCAATEWTLEGRTEATRPLVTWAEHGERFVAAVENGPLSATQFHPEKSGDAGIRLLRNWIDSL</sequence>
<keyword evidence="7 13" id="KW-0315">Glutamine amidotransferase</keyword>
<evidence type="ECO:0000256" key="1">
    <source>
        <dbReference type="ARBA" id="ARBA00004496"/>
    </source>
</evidence>
<dbReference type="EC" id="3.5.1.2" evidence="13"/>
<dbReference type="AlphaFoldDB" id="A0A916NUJ2"/>
<comment type="catalytic activity">
    <reaction evidence="12 13">
        <text>L-glutamine + H2O = L-glutamate + NH4(+)</text>
        <dbReference type="Rhea" id="RHEA:15889"/>
        <dbReference type="ChEBI" id="CHEBI:15377"/>
        <dbReference type="ChEBI" id="CHEBI:28938"/>
        <dbReference type="ChEBI" id="CHEBI:29985"/>
        <dbReference type="ChEBI" id="CHEBI:58359"/>
        <dbReference type="EC" id="3.5.1.2"/>
    </reaction>
</comment>
<dbReference type="EC" id="4.3.2.10" evidence="13"/>
<gene>
    <name evidence="13 15" type="primary">hisH</name>
    <name evidence="15" type="ORF">LEUCIP111803_00192</name>
</gene>
<evidence type="ECO:0000256" key="2">
    <source>
        <dbReference type="ARBA" id="ARBA00005091"/>
    </source>
</evidence>
<evidence type="ECO:0000256" key="7">
    <source>
        <dbReference type="ARBA" id="ARBA00022962"/>
    </source>
</evidence>
<evidence type="ECO:0000256" key="11">
    <source>
        <dbReference type="ARBA" id="ARBA00047838"/>
    </source>
</evidence>
<evidence type="ECO:0000256" key="9">
    <source>
        <dbReference type="ARBA" id="ARBA00023239"/>
    </source>
</evidence>
<protein>
    <recommendedName>
        <fullName evidence="13">Imidazole glycerol phosphate synthase subunit HisH</fullName>
        <ecNumber evidence="13">4.3.2.10</ecNumber>
    </recommendedName>
    <alternativeName>
        <fullName evidence="13">IGP synthase glutaminase subunit</fullName>
        <ecNumber evidence="13">3.5.1.2</ecNumber>
    </alternativeName>
    <alternativeName>
        <fullName evidence="13">IGP synthase subunit HisH</fullName>
    </alternativeName>
    <alternativeName>
        <fullName evidence="13">ImGP synthase subunit HisH</fullName>
        <shortName evidence="13">IGPS subunit HisH</shortName>
    </alternativeName>
</protein>
<dbReference type="PIRSF" id="PIRSF000495">
    <property type="entry name" value="Amidotransf_hisH"/>
    <property type="match status" value="1"/>
</dbReference>
<comment type="caution">
    <text evidence="15">The sequence shown here is derived from an EMBL/GenBank/DDBJ whole genome shotgun (WGS) entry which is preliminary data.</text>
</comment>
<reference evidence="15" key="1">
    <citation type="submission" date="2021-06" db="EMBL/GenBank/DDBJ databases">
        <authorList>
            <person name="Criscuolo A."/>
        </authorList>
    </citation>
    <scope>NUCLEOTIDE SEQUENCE</scope>
    <source>
        <strain evidence="15">CIP111803</strain>
    </source>
</reference>
<dbReference type="GO" id="GO:0000105">
    <property type="term" value="P:L-histidine biosynthetic process"/>
    <property type="evidence" value="ECO:0007669"/>
    <property type="project" value="UniProtKB-UniRule"/>
</dbReference>